<dbReference type="EMBL" id="JAPZEG010000016">
    <property type="protein sequence ID" value="MDE1204405.1"/>
    <property type="molecule type" value="Genomic_DNA"/>
</dbReference>
<comment type="caution">
    <text evidence="1">The sequence shown here is derived from an EMBL/GenBank/DDBJ whole genome shotgun (WGS) entry which is preliminary data.</text>
</comment>
<sequence>MRKVRIRSPTKESPHDRGLSTVTVNRICGNSFVARSLYRIFSRFKRYRGVNMKKHFQDSLMCVWDIRHRKAGSAKIDGKEISWEDADQLIGIPLESSSAKVMKHAILPEKVEVISQKLEHISWGALIQLTFSGKYVTDVEVLCDWLTDFYNED</sequence>
<proteinExistence type="predicted"/>
<reference evidence="1" key="1">
    <citation type="submission" date="2022-12" db="EMBL/GenBank/DDBJ databases">
        <title>Genome of R. gnavus strain RSHDN_120.</title>
        <authorList>
            <person name="Abdugheni R."/>
        </authorList>
    </citation>
    <scope>NUCLEOTIDE SEQUENCE</scope>
    <source>
        <strain evidence="1">RSHDN_120</strain>
    </source>
</reference>
<gene>
    <name evidence="1" type="ORF">O4N78_12680</name>
</gene>
<dbReference type="Proteomes" id="UP001149331">
    <property type="component" value="Unassembled WGS sequence"/>
</dbReference>
<dbReference type="AlphaFoldDB" id="A0AAW6K5E6"/>
<evidence type="ECO:0000313" key="1">
    <source>
        <dbReference type="EMBL" id="MDE1204405.1"/>
    </source>
</evidence>
<organism evidence="1 2">
    <name type="scientific">Mediterraneibacter gnavus</name>
    <name type="common">Ruminococcus gnavus</name>
    <dbReference type="NCBI Taxonomy" id="33038"/>
    <lineage>
        <taxon>Bacteria</taxon>
        <taxon>Bacillati</taxon>
        <taxon>Bacillota</taxon>
        <taxon>Clostridia</taxon>
        <taxon>Lachnospirales</taxon>
        <taxon>Lachnospiraceae</taxon>
        <taxon>Mediterraneibacter</taxon>
    </lineage>
</organism>
<protein>
    <submittedName>
        <fullName evidence="1">Uncharacterized protein</fullName>
    </submittedName>
</protein>
<accession>A0AAW6K5E6</accession>
<name>A0AAW6K5E6_MEDGN</name>
<dbReference type="RefSeq" id="WP_133302331.1">
    <property type="nucleotide sequence ID" value="NZ_JAPZEG010000016.1"/>
</dbReference>
<evidence type="ECO:0000313" key="2">
    <source>
        <dbReference type="Proteomes" id="UP001149331"/>
    </source>
</evidence>